<dbReference type="EMBL" id="OU503038">
    <property type="protein sequence ID" value="CAI9757717.1"/>
    <property type="molecule type" value="Genomic_DNA"/>
</dbReference>
<organism evidence="5 6">
    <name type="scientific">Fraxinus pennsylvanica</name>
    <dbReference type="NCBI Taxonomy" id="56036"/>
    <lineage>
        <taxon>Eukaryota</taxon>
        <taxon>Viridiplantae</taxon>
        <taxon>Streptophyta</taxon>
        <taxon>Embryophyta</taxon>
        <taxon>Tracheophyta</taxon>
        <taxon>Spermatophyta</taxon>
        <taxon>Magnoliopsida</taxon>
        <taxon>eudicotyledons</taxon>
        <taxon>Gunneridae</taxon>
        <taxon>Pentapetalae</taxon>
        <taxon>asterids</taxon>
        <taxon>lamiids</taxon>
        <taxon>Lamiales</taxon>
        <taxon>Oleaceae</taxon>
        <taxon>Oleeae</taxon>
        <taxon>Fraxinus</taxon>
    </lineage>
</organism>
<dbReference type="PANTHER" id="PTHR43521:SF1">
    <property type="entry name" value="ALPHA-AMINOADIPIC SEMIALDEHYDE DEHYDROGENASE"/>
    <property type="match status" value="1"/>
</dbReference>
<proteinExistence type="inferred from homology"/>
<dbReference type="AlphaFoldDB" id="A0AAD1YZT5"/>
<keyword evidence="3" id="KW-0520">NAD</keyword>
<evidence type="ECO:0000256" key="4">
    <source>
        <dbReference type="SAM" id="Phobius"/>
    </source>
</evidence>
<sequence length="195" mass="22252">MRGRATGVEQKMSSAVRPEIQNRRWWNSRWKCCQRGNEMKNEYEFLKEIGLGSQNLGCYINGVWHGNGPVISSVNPANNQIVVEASVQDYEEGMQACAEVVKMWKQIGDALRAKLHHLGRLVSLEMGKILAERIGEVQMFRFARKLYNEWCATVKPGKEMFKRFTAMSGMICCLSNSISPFVLTFSSYLPLLYKS</sequence>
<dbReference type="Gene3D" id="3.40.605.10">
    <property type="entry name" value="Aldehyde Dehydrogenase, Chain A, domain 1"/>
    <property type="match status" value="1"/>
</dbReference>
<dbReference type="PANTHER" id="PTHR43521">
    <property type="entry name" value="ALPHA-AMINOADIPIC SEMIALDEHYDE DEHYDROGENASE"/>
    <property type="match status" value="1"/>
</dbReference>
<evidence type="ECO:0000256" key="2">
    <source>
        <dbReference type="ARBA" id="ARBA00023002"/>
    </source>
</evidence>
<dbReference type="GO" id="GO:0004029">
    <property type="term" value="F:aldehyde dehydrogenase (NAD+) activity"/>
    <property type="evidence" value="ECO:0007669"/>
    <property type="project" value="InterPro"/>
</dbReference>
<reference evidence="5" key="1">
    <citation type="submission" date="2023-05" db="EMBL/GenBank/DDBJ databases">
        <authorList>
            <person name="Huff M."/>
        </authorList>
    </citation>
    <scope>NUCLEOTIDE SEQUENCE</scope>
</reference>
<keyword evidence="4" id="KW-1133">Transmembrane helix</keyword>
<keyword evidence="2" id="KW-0560">Oxidoreductase</keyword>
<evidence type="ECO:0000256" key="3">
    <source>
        <dbReference type="ARBA" id="ARBA00023027"/>
    </source>
</evidence>
<dbReference type="Proteomes" id="UP000834106">
    <property type="component" value="Chromosome 3"/>
</dbReference>
<dbReference type="InterPro" id="IPR016161">
    <property type="entry name" value="Ald_DH/histidinol_DH"/>
</dbReference>
<name>A0AAD1YZT5_9LAMI</name>
<gene>
    <name evidence="5" type="ORF">FPE_LOCUS5147</name>
</gene>
<evidence type="ECO:0000313" key="6">
    <source>
        <dbReference type="Proteomes" id="UP000834106"/>
    </source>
</evidence>
<dbReference type="SUPFAM" id="SSF53720">
    <property type="entry name" value="ALDH-like"/>
    <property type="match status" value="1"/>
</dbReference>
<keyword evidence="4" id="KW-0812">Transmembrane</keyword>
<keyword evidence="4" id="KW-0472">Membrane</keyword>
<dbReference type="InterPro" id="IPR044638">
    <property type="entry name" value="ALDH7A1-like"/>
</dbReference>
<evidence type="ECO:0000256" key="1">
    <source>
        <dbReference type="ARBA" id="ARBA00009986"/>
    </source>
</evidence>
<accession>A0AAD1YZT5</accession>
<keyword evidence="6" id="KW-1185">Reference proteome</keyword>
<feature type="transmembrane region" description="Helical" evidence="4">
    <location>
        <begin position="164"/>
        <end position="189"/>
    </location>
</feature>
<dbReference type="InterPro" id="IPR016162">
    <property type="entry name" value="Ald_DH_N"/>
</dbReference>
<comment type="similarity">
    <text evidence="1">Belongs to the aldehyde dehydrogenase family.</text>
</comment>
<protein>
    <submittedName>
        <fullName evidence="5">Uncharacterized protein</fullName>
    </submittedName>
</protein>
<evidence type="ECO:0000313" key="5">
    <source>
        <dbReference type="EMBL" id="CAI9757717.1"/>
    </source>
</evidence>